<dbReference type="GO" id="GO:0009088">
    <property type="term" value="P:threonine biosynthetic process"/>
    <property type="evidence" value="ECO:0007669"/>
    <property type="project" value="UniProtKB-UniPathway"/>
</dbReference>
<evidence type="ECO:0000313" key="17">
    <source>
        <dbReference type="Proteomes" id="UP000664521"/>
    </source>
</evidence>
<evidence type="ECO:0000259" key="15">
    <source>
        <dbReference type="SMART" id="SM00859"/>
    </source>
</evidence>
<dbReference type="UniPathway" id="UPA00050">
    <property type="reaction ID" value="UER00463"/>
</dbReference>
<keyword evidence="17" id="KW-1185">Reference proteome</keyword>
<evidence type="ECO:0000313" key="16">
    <source>
        <dbReference type="EMBL" id="CAF9935436.1"/>
    </source>
</evidence>
<dbReference type="InterPro" id="IPR051823">
    <property type="entry name" value="ASADH-related"/>
</dbReference>
<dbReference type="SUPFAM" id="SSF55347">
    <property type="entry name" value="Glyceraldehyde-3-phosphate dehydrogenase-like, C-terminal domain"/>
    <property type="match status" value="1"/>
</dbReference>
<dbReference type="PANTHER" id="PTHR46718:SF1">
    <property type="entry name" value="ASPARTATE-SEMIALDEHYDE DEHYDROGENASE"/>
    <property type="match status" value="1"/>
</dbReference>
<evidence type="ECO:0000256" key="7">
    <source>
        <dbReference type="ARBA" id="ARBA00022857"/>
    </source>
</evidence>
<evidence type="ECO:0000256" key="10">
    <source>
        <dbReference type="ARBA" id="ARBA00044762"/>
    </source>
</evidence>
<accession>A0A8H3G9I3</accession>
<dbReference type="InterPro" id="IPR012280">
    <property type="entry name" value="Semialdhyde_DH_dimer_dom"/>
</dbReference>
<comment type="subunit">
    <text evidence="10">Homotetramer; dimer of dimers.</text>
</comment>
<organism evidence="16 17">
    <name type="scientific">Heterodermia speciosa</name>
    <dbReference type="NCBI Taxonomy" id="116794"/>
    <lineage>
        <taxon>Eukaryota</taxon>
        <taxon>Fungi</taxon>
        <taxon>Dikarya</taxon>
        <taxon>Ascomycota</taxon>
        <taxon>Pezizomycotina</taxon>
        <taxon>Lecanoromycetes</taxon>
        <taxon>OSLEUM clade</taxon>
        <taxon>Lecanoromycetidae</taxon>
        <taxon>Caliciales</taxon>
        <taxon>Physciaceae</taxon>
        <taxon>Heterodermia</taxon>
    </lineage>
</organism>
<keyword evidence="5" id="KW-0028">Amino-acid biosynthesis</keyword>
<dbReference type="InterPro" id="IPR000534">
    <property type="entry name" value="Semialdehyde_DH_NAD-bd"/>
</dbReference>
<dbReference type="Pfam" id="PF02774">
    <property type="entry name" value="Semialdhyde_dhC"/>
    <property type="match status" value="1"/>
</dbReference>
<dbReference type="AlphaFoldDB" id="A0A8H3G9I3"/>
<dbReference type="FunFam" id="3.30.360.10:FF:000016">
    <property type="entry name" value="Probable aspartate-semialdehyde dehydrogenase"/>
    <property type="match status" value="1"/>
</dbReference>
<sequence>MAVESFTSEKFNFPKRSCGVLGATGSVGQRFILLLANHPHFELTVVGASKRSAGQKYKDAAKWKQAQPMSKELGNLVVQECVPEAFKTCDIVFSGLDSDVAGDIETAFLRANLRVFSNAKNHRQDPDVPLVVPTVNLKHLDVLRHQKKINNLDQGFLVCNSNCAVVALAVPLAALLEQFGPVECCSVVTMQAISGAGYPGVSSFDILENVVPFIPGEEDKMQSEAQKILGTINDGVTGFINQQIPISTACNRVMVLDGHTSCVSLKFRKRPPPNVEQVKAAMANYVSEAQRLGCPSAPKASIVVMEEPDRPQPRLDRDADRGYAVSVGRVREDPSKVFDLLFVGLSHNTIIGAAGASILNAEAAVIKGWA</sequence>
<evidence type="ECO:0000256" key="3">
    <source>
        <dbReference type="ARBA" id="ARBA00010584"/>
    </source>
</evidence>
<dbReference type="InterPro" id="IPR036291">
    <property type="entry name" value="NAD(P)-bd_dom_sf"/>
</dbReference>
<evidence type="ECO:0000256" key="2">
    <source>
        <dbReference type="ARBA" id="ARBA00005097"/>
    </source>
</evidence>
<gene>
    <name evidence="16" type="ORF">HETSPECPRED_009786</name>
</gene>
<dbReference type="NCBIfam" id="TIGR00978">
    <property type="entry name" value="asd_EA"/>
    <property type="match status" value="1"/>
</dbReference>
<reference evidence="16" key="1">
    <citation type="submission" date="2021-03" db="EMBL/GenBank/DDBJ databases">
        <authorList>
            <person name="Tagirdzhanova G."/>
        </authorList>
    </citation>
    <scope>NUCLEOTIDE SEQUENCE</scope>
</reference>
<keyword evidence="8" id="KW-0560">Oxidoreductase</keyword>
<comment type="caution">
    <text evidence="16">The sequence shown here is derived from an EMBL/GenBank/DDBJ whole genome shotgun (WGS) entry which is preliminary data.</text>
</comment>
<evidence type="ECO:0000256" key="11">
    <source>
        <dbReference type="ARBA" id="ARBA00049864"/>
    </source>
</evidence>
<comment type="similarity">
    <text evidence="3">Belongs to the aspartate-semialdehyde dehydrogenase family.</text>
</comment>
<dbReference type="Proteomes" id="UP000664521">
    <property type="component" value="Unassembled WGS sequence"/>
</dbReference>
<dbReference type="UniPathway" id="UPA00034">
    <property type="reaction ID" value="UER00016"/>
</dbReference>
<comment type="catalytic activity">
    <reaction evidence="11">
        <text>L-aspartate 4-semialdehyde + phosphate + NADP(+) = 4-phospho-L-aspartate + NADPH + H(+)</text>
        <dbReference type="Rhea" id="RHEA:24284"/>
        <dbReference type="ChEBI" id="CHEBI:15378"/>
        <dbReference type="ChEBI" id="CHEBI:43474"/>
        <dbReference type="ChEBI" id="CHEBI:57535"/>
        <dbReference type="ChEBI" id="CHEBI:57783"/>
        <dbReference type="ChEBI" id="CHEBI:58349"/>
        <dbReference type="ChEBI" id="CHEBI:537519"/>
        <dbReference type="EC" id="1.2.1.11"/>
    </reaction>
    <physiologicalReaction direction="right-to-left" evidence="11">
        <dbReference type="Rhea" id="RHEA:24286"/>
    </physiologicalReaction>
</comment>
<dbReference type="CDD" id="cd02315">
    <property type="entry name" value="ScASADH_like_N"/>
    <property type="match status" value="1"/>
</dbReference>
<dbReference type="GO" id="GO:0051287">
    <property type="term" value="F:NAD binding"/>
    <property type="evidence" value="ECO:0007669"/>
    <property type="project" value="InterPro"/>
</dbReference>
<protein>
    <recommendedName>
        <fullName evidence="13">Aspartate-semialdehyde dehydrogenase</fullName>
        <ecNumber evidence="4">1.2.1.11</ecNumber>
    </recommendedName>
</protein>
<feature type="domain" description="Semialdehyde dehydrogenase NAD-binding" evidence="15">
    <location>
        <begin position="17"/>
        <end position="143"/>
    </location>
</feature>
<dbReference type="FunFam" id="3.40.50.720:FF:000200">
    <property type="entry name" value="Aspartate-semialdehyde dehydrogenase"/>
    <property type="match status" value="1"/>
</dbReference>
<dbReference type="GO" id="GO:0071266">
    <property type="term" value="P:'de novo' L-methionine biosynthetic process"/>
    <property type="evidence" value="ECO:0007669"/>
    <property type="project" value="UniProtKB-ARBA"/>
</dbReference>
<evidence type="ECO:0000256" key="12">
    <source>
        <dbReference type="ARBA" id="ARBA00049950"/>
    </source>
</evidence>
<comment type="function">
    <text evidence="12">Catalyzes the NADPH-dependent formation of L-aspartate 4-semialdehyde (L-ASA) by the reductive dephosphorylation of 4-phospho-L-aspartate. Mediates the second step in the biosynthesis of amino acids that derive from aspartate (the aspartate family of amino acids), including methioinine and threonine, the latter of which is a precursor to isoleucine.</text>
</comment>
<dbReference type="PROSITE" id="PS01103">
    <property type="entry name" value="ASD"/>
    <property type="match status" value="1"/>
</dbReference>
<evidence type="ECO:0000256" key="5">
    <source>
        <dbReference type="ARBA" id="ARBA00022605"/>
    </source>
</evidence>
<dbReference type="EC" id="1.2.1.11" evidence="4"/>
<dbReference type="SMART" id="SM00859">
    <property type="entry name" value="Semialdhyde_dh"/>
    <property type="match status" value="1"/>
</dbReference>
<dbReference type="Gene3D" id="3.30.360.10">
    <property type="entry name" value="Dihydrodipicolinate Reductase, domain 2"/>
    <property type="match status" value="1"/>
</dbReference>
<dbReference type="PIRSF" id="PIRSF000148">
    <property type="entry name" value="ASA_dh"/>
    <property type="match status" value="1"/>
</dbReference>
<evidence type="ECO:0000256" key="9">
    <source>
        <dbReference type="ARBA" id="ARBA00023167"/>
    </source>
</evidence>
<keyword evidence="6" id="KW-0791">Threonine biosynthesis</keyword>
<proteinExistence type="inferred from homology"/>
<feature type="active site" description="Proton acceptor" evidence="14">
    <location>
        <position position="259"/>
    </location>
</feature>
<dbReference type="InterPro" id="IPR000319">
    <property type="entry name" value="Asp-semialdehyde_DH_CS"/>
</dbReference>
<name>A0A8H3G9I3_9LECA</name>
<dbReference type="EMBL" id="CAJPDS010000083">
    <property type="protein sequence ID" value="CAF9935436.1"/>
    <property type="molecule type" value="Genomic_DNA"/>
</dbReference>
<evidence type="ECO:0000256" key="6">
    <source>
        <dbReference type="ARBA" id="ARBA00022697"/>
    </source>
</evidence>
<dbReference type="GO" id="GO:0050661">
    <property type="term" value="F:NADP binding"/>
    <property type="evidence" value="ECO:0007669"/>
    <property type="project" value="InterPro"/>
</dbReference>
<comment type="pathway">
    <text evidence="1">Amino-acid biosynthesis; L-methionine biosynthesis via de novo pathway; L-homoserine from L-aspartate: step 2/3.</text>
</comment>
<feature type="active site" description="Acyl-thioester intermediate" evidence="14">
    <location>
        <position position="163"/>
    </location>
</feature>
<dbReference type="Gene3D" id="3.40.50.720">
    <property type="entry name" value="NAD(P)-binding Rossmann-like Domain"/>
    <property type="match status" value="1"/>
</dbReference>
<evidence type="ECO:0000256" key="4">
    <source>
        <dbReference type="ARBA" id="ARBA00013120"/>
    </source>
</evidence>
<dbReference type="GO" id="GO:0009089">
    <property type="term" value="P:lysine biosynthetic process via diaminopimelate"/>
    <property type="evidence" value="ECO:0007669"/>
    <property type="project" value="UniProtKB-UniPathway"/>
</dbReference>
<dbReference type="InterPro" id="IPR005676">
    <property type="entry name" value="Asp_semi-ald_DH_pep-lack"/>
</dbReference>
<evidence type="ECO:0000256" key="14">
    <source>
        <dbReference type="PIRSR" id="PIRSR000148-1"/>
    </source>
</evidence>
<evidence type="ECO:0000256" key="13">
    <source>
        <dbReference type="ARBA" id="ARBA00050041"/>
    </source>
</evidence>
<dbReference type="CDD" id="cd18130">
    <property type="entry name" value="ASADH_C_arch_fung_like"/>
    <property type="match status" value="1"/>
</dbReference>
<keyword evidence="7" id="KW-0521">NADP</keyword>
<dbReference type="SUPFAM" id="SSF51735">
    <property type="entry name" value="NAD(P)-binding Rossmann-fold domains"/>
    <property type="match status" value="1"/>
</dbReference>
<dbReference type="OrthoDB" id="1894490at2759"/>
<keyword evidence="9" id="KW-0486">Methionine biosynthesis</keyword>
<evidence type="ECO:0000256" key="1">
    <source>
        <dbReference type="ARBA" id="ARBA00005021"/>
    </source>
</evidence>
<dbReference type="Pfam" id="PF01118">
    <property type="entry name" value="Semialdhyde_dh"/>
    <property type="match status" value="1"/>
</dbReference>
<evidence type="ECO:0000256" key="8">
    <source>
        <dbReference type="ARBA" id="ARBA00023002"/>
    </source>
</evidence>
<dbReference type="PANTHER" id="PTHR46718">
    <property type="entry name" value="ASPARTATE-SEMIALDEHYDE DEHYDROGENASE"/>
    <property type="match status" value="1"/>
</dbReference>
<dbReference type="UniPathway" id="UPA00051">
    <property type="reaction ID" value="UER00464"/>
</dbReference>
<dbReference type="GO" id="GO:0046983">
    <property type="term" value="F:protein dimerization activity"/>
    <property type="evidence" value="ECO:0007669"/>
    <property type="project" value="InterPro"/>
</dbReference>
<comment type="pathway">
    <text evidence="2">Amino-acid biosynthesis; L-threonine biosynthesis; L-threonine from L-aspartate: step 2/5.</text>
</comment>
<dbReference type="NCBIfam" id="NF006416">
    <property type="entry name" value="PRK08664.1"/>
    <property type="match status" value="1"/>
</dbReference>
<dbReference type="GO" id="GO:0004073">
    <property type="term" value="F:aspartate-semialdehyde dehydrogenase activity"/>
    <property type="evidence" value="ECO:0007669"/>
    <property type="project" value="UniProtKB-EC"/>
</dbReference>